<dbReference type="OrthoDB" id="2135762at2759"/>
<accession>A0A1E4RQA2</accession>
<organism evidence="1 2">
    <name type="scientific">Hyphopichia burtonii NRRL Y-1933</name>
    <dbReference type="NCBI Taxonomy" id="984485"/>
    <lineage>
        <taxon>Eukaryota</taxon>
        <taxon>Fungi</taxon>
        <taxon>Dikarya</taxon>
        <taxon>Ascomycota</taxon>
        <taxon>Saccharomycotina</taxon>
        <taxon>Pichiomycetes</taxon>
        <taxon>Debaryomycetaceae</taxon>
        <taxon>Hyphopichia</taxon>
    </lineage>
</organism>
<sequence length="236" mass="27374">MSANQNYEKLQLSKQDLRYLFSQLRNDITSKLDYHVPGSGPRDPLKMEVENQLNQFLLETFEMAKNAMVIDGHDLQDQEIPVKELLSLENMEEVAPFDTELNNSLREIIGEVERETTEMTRLRRELPKKSRNAYSKLISDTDMNVTMALTNLETESEEQEEKAEFTNESNLKEIIPRIDHIIEDYQQSLLLLNESKKTIPERRAELESLDESIQFLEASYLAQKHQPLAPQNSSSI</sequence>
<keyword evidence="2" id="KW-1185">Reference proteome</keyword>
<dbReference type="GO" id="GO:0000070">
    <property type="term" value="P:mitotic sister chromatid segregation"/>
    <property type="evidence" value="ECO:0007669"/>
    <property type="project" value="InterPro"/>
</dbReference>
<dbReference type="Pfam" id="PF08641">
    <property type="entry name" value="Mis14"/>
    <property type="match status" value="1"/>
</dbReference>
<reference evidence="2" key="1">
    <citation type="submission" date="2016-05" db="EMBL/GenBank/DDBJ databases">
        <title>Comparative genomics of biotechnologically important yeasts.</title>
        <authorList>
            <consortium name="DOE Joint Genome Institute"/>
            <person name="Riley R."/>
            <person name="Haridas S."/>
            <person name="Wolfe K.H."/>
            <person name="Lopes M.R."/>
            <person name="Hittinger C.T."/>
            <person name="Goker M."/>
            <person name="Salamov A."/>
            <person name="Wisecaver J."/>
            <person name="Long T.M."/>
            <person name="Aerts A.L."/>
            <person name="Barry K."/>
            <person name="Choi C."/>
            <person name="Clum A."/>
            <person name="Coughlan A.Y."/>
            <person name="Deshpande S."/>
            <person name="Douglass A.P."/>
            <person name="Hanson S.J."/>
            <person name="Klenk H.-P."/>
            <person name="Labutti K."/>
            <person name="Lapidus A."/>
            <person name="Lindquist E."/>
            <person name="Lipzen A."/>
            <person name="Meier-Kolthoff J.P."/>
            <person name="Ohm R.A."/>
            <person name="Otillar R.P."/>
            <person name="Pangilinan J."/>
            <person name="Peng Y."/>
            <person name="Rokas A."/>
            <person name="Rosa C.A."/>
            <person name="Scheuner C."/>
            <person name="Sibirny A.A."/>
            <person name="Slot J.C."/>
            <person name="Stielow J.B."/>
            <person name="Sun H."/>
            <person name="Kurtzman C.P."/>
            <person name="Blackwell M."/>
            <person name="Grigoriev I.V."/>
            <person name="Jeffries T.W."/>
        </authorList>
    </citation>
    <scope>NUCLEOTIDE SEQUENCE [LARGE SCALE GENOMIC DNA]</scope>
    <source>
        <strain evidence="2">NRRL Y-1933</strain>
    </source>
</reference>
<dbReference type="RefSeq" id="XP_020078530.1">
    <property type="nucleotide sequence ID" value="XM_020220391.1"/>
</dbReference>
<dbReference type="STRING" id="984485.A0A1E4RQA2"/>
<dbReference type="PANTHER" id="PTHR31749">
    <property type="entry name" value="KINETOCHORE-ASSOCIATED PROTEIN NSL1 HOMOLOG"/>
    <property type="match status" value="1"/>
</dbReference>
<evidence type="ECO:0000313" key="2">
    <source>
        <dbReference type="Proteomes" id="UP000095085"/>
    </source>
</evidence>
<dbReference type="GO" id="GO:0000444">
    <property type="term" value="C:MIS12/MIND type complex"/>
    <property type="evidence" value="ECO:0007669"/>
    <property type="project" value="TreeGrafter"/>
</dbReference>
<dbReference type="InterPro" id="IPR013950">
    <property type="entry name" value="Mis14/Nsl1"/>
</dbReference>
<dbReference type="PANTHER" id="PTHR31749:SF3">
    <property type="entry name" value="KINETOCHORE-ASSOCIATED PROTEIN NSL1 HOMOLOG"/>
    <property type="match status" value="1"/>
</dbReference>
<evidence type="ECO:0000313" key="1">
    <source>
        <dbReference type="EMBL" id="ODV69463.1"/>
    </source>
</evidence>
<dbReference type="EMBL" id="KV454538">
    <property type="protein sequence ID" value="ODV69463.1"/>
    <property type="molecule type" value="Genomic_DNA"/>
</dbReference>
<gene>
    <name evidence="1" type="ORF">HYPBUDRAFT_151224</name>
</gene>
<proteinExistence type="predicted"/>
<dbReference type="GeneID" id="30994941"/>
<dbReference type="AlphaFoldDB" id="A0A1E4RQA2"/>
<dbReference type="Proteomes" id="UP000095085">
    <property type="component" value="Unassembled WGS sequence"/>
</dbReference>
<protein>
    <submittedName>
        <fullName evidence="1">Mis14-domain-containing protein</fullName>
    </submittedName>
</protein>
<name>A0A1E4RQA2_9ASCO</name>